<keyword evidence="10" id="KW-0966">Cell projection</keyword>
<gene>
    <name evidence="10" type="ORF">CRM82_04835</name>
</gene>
<evidence type="ECO:0000259" key="7">
    <source>
        <dbReference type="Pfam" id="PF00460"/>
    </source>
</evidence>
<dbReference type="InterPro" id="IPR002371">
    <property type="entry name" value="FlgK"/>
</dbReference>
<keyword evidence="10" id="KW-0969">Cilium</keyword>
<protein>
    <recommendedName>
        <fullName evidence="4">Flagellar hook-associated protein 1</fullName>
    </recommendedName>
</protein>
<dbReference type="RefSeq" id="WP_066541702.1">
    <property type="nucleotide sequence ID" value="NZ_PDEA01000001.1"/>
</dbReference>
<dbReference type="Pfam" id="PF06429">
    <property type="entry name" value="Flg_bbr_C"/>
    <property type="match status" value="1"/>
</dbReference>
<dbReference type="PRINTS" id="PR01005">
    <property type="entry name" value="FLGHOOKAP1"/>
</dbReference>
<evidence type="ECO:0000256" key="5">
    <source>
        <dbReference type="ARBA" id="ARBA00022525"/>
    </source>
</evidence>
<dbReference type="GO" id="GO:0005198">
    <property type="term" value="F:structural molecule activity"/>
    <property type="evidence" value="ECO:0007669"/>
    <property type="project" value="InterPro"/>
</dbReference>
<dbReference type="SUPFAM" id="SSF64518">
    <property type="entry name" value="Phase 1 flagellin"/>
    <property type="match status" value="2"/>
</dbReference>
<comment type="caution">
    <text evidence="10">The sequence shown here is derived from an EMBL/GenBank/DDBJ whole genome shotgun (WGS) entry which is preliminary data.</text>
</comment>
<evidence type="ECO:0000259" key="8">
    <source>
        <dbReference type="Pfam" id="PF06429"/>
    </source>
</evidence>
<dbReference type="InterPro" id="IPR053927">
    <property type="entry name" value="FlgK_helical"/>
</dbReference>
<dbReference type="AlphaFoldDB" id="A0A2A7URY1"/>
<evidence type="ECO:0000256" key="1">
    <source>
        <dbReference type="ARBA" id="ARBA00004365"/>
    </source>
</evidence>
<evidence type="ECO:0000256" key="3">
    <source>
        <dbReference type="ARBA" id="ARBA00009677"/>
    </source>
</evidence>
<dbReference type="GO" id="GO:0005576">
    <property type="term" value="C:extracellular region"/>
    <property type="evidence" value="ECO:0007669"/>
    <property type="project" value="UniProtKB-SubCell"/>
</dbReference>
<sequence length="660" mass="68538">MSLLNVGVSALTANQAALQTIGHNIANVNTPGYSRQTVALQTVAGQNRGNGYIGNGVSVATVMRNYSELLNKQSNAANAASAADAARSQSLTQMQDVYAGGDAGLGAAITNMMNAFADLETSPTDSTARNVVLTRMSELASRFRASSTALEEQDYVTKQQIGNDVIVVNSLATQVATLNTQISRALAAGHSPNDLLDQRDQVVREINQYVKTTQVAADDGSINLFVGGSQALVLGASAAQLSVSESTNYPGSGKLSLYFSQPNGEKVELTAGMVAGGEIAGLLKFNNEDLVEGRNLMGRLALSIGTELNKQNQLGLTLSGVPGTELFALPTSMPGYSNIPGYDLGTPSASVAFTDTHALVASDYKIVFGASHPADTKIVRLSDGKTRALTDPALGYAAGPTAGSSTFTVDGLTFSLDADANSGAQGQSILFKPFSSAASDIKALVYTPEDLAVSNPVSAAISQDNQGTLQLLQLKSTGTGVPPIGTPVAITFTVDPGTGAITYDYPGNLSGPQPYQSGKPINIDGWQITLNGTPKTGDTVQVSNALEPALGDAWKRNSGNATAFLDLRDAKIFDNGTTLTDGFSSAMAVVGTRTQSAQYAAELSANVAASLENERTAVSGVNQDEEAARLLQFQQAYQASAKVIQIAQSLFDSVLNAVNH</sequence>
<organism evidence="10 11">
    <name type="scientific">Comamonas terrigena</name>
    <dbReference type="NCBI Taxonomy" id="32013"/>
    <lineage>
        <taxon>Bacteria</taxon>
        <taxon>Pseudomonadati</taxon>
        <taxon>Pseudomonadota</taxon>
        <taxon>Betaproteobacteria</taxon>
        <taxon>Burkholderiales</taxon>
        <taxon>Comamonadaceae</taxon>
        <taxon>Comamonas</taxon>
    </lineage>
</organism>
<dbReference type="GO" id="GO:0044780">
    <property type="term" value="P:bacterial-type flagellum assembly"/>
    <property type="evidence" value="ECO:0007669"/>
    <property type="project" value="InterPro"/>
</dbReference>
<keyword evidence="10" id="KW-0282">Flagellum</keyword>
<dbReference type="STRING" id="1219032.GCA_001515545_03993"/>
<evidence type="ECO:0000256" key="4">
    <source>
        <dbReference type="ARBA" id="ARBA00016244"/>
    </source>
</evidence>
<dbReference type="Proteomes" id="UP000220246">
    <property type="component" value="Unassembled WGS sequence"/>
</dbReference>
<name>A0A2A7URY1_COMTR</name>
<dbReference type="Pfam" id="PF22638">
    <property type="entry name" value="FlgK_D1"/>
    <property type="match status" value="1"/>
</dbReference>
<dbReference type="PANTHER" id="PTHR30033">
    <property type="entry name" value="FLAGELLAR HOOK-ASSOCIATED PROTEIN 1"/>
    <property type="match status" value="1"/>
</dbReference>
<dbReference type="OrthoDB" id="9802553at2"/>
<evidence type="ECO:0000313" key="10">
    <source>
        <dbReference type="EMBL" id="PEH88028.1"/>
    </source>
</evidence>
<evidence type="ECO:0000256" key="6">
    <source>
        <dbReference type="ARBA" id="ARBA00023143"/>
    </source>
</evidence>
<dbReference type="GeneID" id="80799915"/>
<accession>A0A2A7URY1</accession>
<comment type="subcellular location">
    <subcellularLocation>
        <location evidence="1">Bacterial flagellum</location>
    </subcellularLocation>
    <subcellularLocation>
        <location evidence="2">Secreted</location>
    </subcellularLocation>
</comment>
<evidence type="ECO:0000313" key="11">
    <source>
        <dbReference type="Proteomes" id="UP000220246"/>
    </source>
</evidence>
<dbReference type="EMBL" id="PDEA01000001">
    <property type="protein sequence ID" value="PEH88028.1"/>
    <property type="molecule type" value="Genomic_DNA"/>
</dbReference>
<evidence type="ECO:0000259" key="9">
    <source>
        <dbReference type="Pfam" id="PF22638"/>
    </source>
</evidence>
<dbReference type="Pfam" id="PF00460">
    <property type="entry name" value="Flg_bb_rod"/>
    <property type="match status" value="1"/>
</dbReference>
<proteinExistence type="inferred from homology"/>
<dbReference type="InterPro" id="IPR010930">
    <property type="entry name" value="Flg_bb/hook_C_dom"/>
</dbReference>
<keyword evidence="5" id="KW-0964">Secreted</keyword>
<dbReference type="PANTHER" id="PTHR30033:SF1">
    <property type="entry name" value="FLAGELLAR HOOK-ASSOCIATED PROTEIN 1"/>
    <property type="match status" value="1"/>
</dbReference>
<feature type="domain" description="Flagellar basal body rod protein N-terminal" evidence="7">
    <location>
        <begin position="4"/>
        <end position="33"/>
    </location>
</feature>
<dbReference type="GO" id="GO:0009424">
    <property type="term" value="C:bacterial-type flagellum hook"/>
    <property type="evidence" value="ECO:0007669"/>
    <property type="project" value="InterPro"/>
</dbReference>
<keyword evidence="6" id="KW-0975">Bacterial flagellum</keyword>
<feature type="domain" description="Flagellar basal-body/hook protein C-terminal" evidence="8">
    <location>
        <begin position="618"/>
        <end position="656"/>
    </location>
</feature>
<comment type="similarity">
    <text evidence="3">Belongs to the flagella basal body rod proteins family.</text>
</comment>
<reference evidence="11" key="1">
    <citation type="submission" date="2017-09" db="EMBL/GenBank/DDBJ databases">
        <title>FDA dAtabase for Regulatory Grade micrObial Sequences (FDA-ARGOS): Supporting development and validation of Infectious Disease Dx tests.</title>
        <authorList>
            <person name="Minogue T."/>
            <person name="Wolcott M."/>
            <person name="Wasieloski L."/>
            <person name="Aguilar W."/>
            <person name="Moore D."/>
            <person name="Tallon L."/>
            <person name="Sadzewicz L."/>
            <person name="Ott S."/>
            <person name="Zhao X."/>
            <person name="Nagaraj S."/>
            <person name="Vavikolanu K."/>
            <person name="Aluvathingal J."/>
            <person name="Nadendla S."/>
            <person name="Sichtig H."/>
        </authorList>
    </citation>
    <scope>NUCLEOTIDE SEQUENCE [LARGE SCALE GENOMIC DNA]</scope>
    <source>
        <strain evidence="11">FDAARGOS_394</strain>
    </source>
</reference>
<evidence type="ECO:0000256" key="2">
    <source>
        <dbReference type="ARBA" id="ARBA00004613"/>
    </source>
</evidence>
<dbReference type="NCBIfam" id="TIGR02492">
    <property type="entry name" value="flgK_ends"/>
    <property type="match status" value="1"/>
</dbReference>
<feature type="domain" description="Flagellar hook-associated protein FlgK helical" evidence="9">
    <location>
        <begin position="91"/>
        <end position="327"/>
    </location>
</feature>
<keyword evidence="11" id="KW-1185">Reference proteome</keyword>
<dbReference type="InterPro" id="IPR001444">
    <property type="entry name" value="Flag_bb_rod_N"/>
</dbReference>